<dbReference type="Proteomes" id="UP000095229">
    <property type="component" value="Unassembled WGS sequence"/>
</dbReference>
<gene>
    <name evidence="1" type="ORF">lpari_03656</name>
</gene>
<reference evidence="1 2" key="1">
    <citation type="submission" date="2016-02" db="EMBL/GenBank/DDBJ databases">
        <title>Secondary metabolites in Legionella.</title>
        <authorList>
            <person name="Tobias N.J."/>
            <person name="Bode H.B."/>
        </authorList>
    </citation>
    <scope>NUCLEOTIDE SEQUENCE [LARGE SCALE GENOMIC DNA]</scope>
    <source>
        <strain evidence="1 2">DSM 19216</strain>
    </source>
</reference>
<keyword evidence="2" id="KW-1185">Reference proteome</keyword>
<dbReference type="EMBL" id="LSOG01000098">
    <property type="protein sequence ID" value="OEH45377.1"/>
    <property type="molecule type" value="Genomic_DNA"/>
</dbReference>
<dbReference type="AlphaFoldDB" id="A0A1E5JLF2"/>
<comment type="caution">
    <text evidence="1">The sequence shown here is derived from an EMBL/GenBank/DDBJ whole genome shotgun (WGS) entry which is preliminary data.</text>
</comment>
<proteinExistence type="predicted"/>
<organism evidence="1 2">
    <name type="scientific">Legionella parisiensis</name>
    <dbReference type="NCBI Taxonomy" id="45071"/>
    <lineage>
        <taxon>Bacteria</taxon>
        <taxon>Pseudomonadati</taxon>
        <taxon>Pseudomonadota</taxon>
        <taxon>Gammaproteobacteria</taxon>
        <taxon>Legionellales</taxon>
        <taxon>Legionellaceae</taxon>
        <taxon>Legionella</taxon>
    </lineage>
</organism>
<name>A0A1E5JLF2_9GAMM</name>
<protein>
    <submittedName>
        <fullName evidence="1">Uncharacterized protein</fullName>
    </submittedName>
</protein>
<evidence type="ECO:0000313" key="2">
    <source>
        <dbReference type="Proteomes" id="UP000095229"/>
    </source>
</evidence>
<accession>A0A1E5JLF2</accession>
<sequence length="32" mass="3690">MEHPNQGILESEEFDHEETFKRALPYLGTVDG</sequence>
<evidence type="ECO:0000313" key="1">
    <source>
        <dbReference type="EMBL" id="OEH45377.1"/>
    </source>
</evidence>